<keyword evidence="3" id="KW-0443">Lipid metabolism</keyword>
<feature type="short sequence motif" description="DGA/G" evidence="4">
    <location>
        <begin position="149"/>
        <end position="151"/>
    </location>
</feature>
<dbReference type="PANTHER" id="PTHR24185">
    <property type="entry name" value="CALCIUM-INDEPENDENT PHOSPHOLIPASE A2-GAMMA"/>
    <property type="match status" value="1"/>
</dbReference>
<dbReference type="PROSITE" id="PS51635">
    <property type="entry name" value="PNPLA"/>
    <property type="match status" value="1"/>
</dbReference>
<dbReference type="GO" id="GO:0047499">
    <property type="term" value="F:calcium-independent phospholipase A2 activity"/>
    <property type="evidence" value="ECO:0007669"/>
    <property type="project" value="TreeGrafter"/>
</dbReference>
<feature type="non-terminal residue" evidence="6">
    <location>
        <position position="1"/>
    </location>
</feature>
<evidence type="ECO:0000259" key="5">
    <source>
        <dbReference type="PROSITE" id="PS51635"/>
    </source>
</evidence>
<dbReference type="AlphaFoldDB" id="A0A9P9FWF1"/>
<dbReference type="GO" id="GO:0016740">
    <property type="term" value="F:transferase activity"/>
    <property type="evidence" value="ECO:0007669"/>
    <property type="project" value="UniProtKB-KW"/>
</dbReference>
<accession>A0A9P9FWF1</accession>
<keyword evidence="6" id="KW-0808">Transferase</keyword>
<keyword evidence="2" id="KW-0442">Lipid degradation</keyword>
<evidence type="ECO:0000256" key="2">
    <source>
        <dbReference type="ARBA" id="ARBA00022963"/>
    </source>
</evidence>
<dbReference type="GO" id="GO:0019369">
    <property type="term" value="P:arachidonate metabolic process"/>
    <property type="evidence" value="ECO:0007669"/>
    <property type="project" value="TreeGrafter"/>
</dbReference>
<keyword evidence="1 6" id="KW-0378">Hydrolase</keyword>
<dbReference type="PANTHER" id="PTHR24185:SF1">
    <property type="entry name" value="CALCIUM-INDEPENDENT PHOSPHOLIPASE A2-GAMMA"/>
    <property type="match status" value="1"/>
</dbReference>
<evidence type="ECO:0000256" key="1">
    <source>
        <dbReference type="ARBA" id="ARBA00022801"/>
    </source>
</evidence>
<dbReference type="OrthoDB" id="194358at2759"/>
<dbReference type="EMBL" id="JAGMUX010000033">
    <property type="protein sequence ID" value="KAH7208457.1"/>
    <property type="molecule type" value="Genomic_DNA"/>
</dbReference>
<evidence type="ECO:0000256" key="4">
    <source>
        <dbReference type="PROSITE-ProRule" id="PRU01161"/>
    </source>
</evidence>
<dbReference type="GO" id="GO:0016020">
    <property type="term" value="C:membrane"/>
    <property type="evidence" value="ECO:0007669"/>
    <property type="project" value="TreeGrafter"/>
</dbReference>
<dbReference type="InterPro" id="IPR002641">
    <property type="entry name" value="PNPLA_dom"/>
</dbReference>
<gene>
    <name evidence="6" type="ORF">BKA55DRAFT_720259</name>
</gene>
<dbReference type="SUPFAM" id="SSF52151">
    <property type="entry name" value="FabD/lysophospholipase-like"/>
    <property type="match status" value="1"/>
</dbReference>
<comment type="caution">
    <text evidence="6">The sequence shown here is derived from an EMBL/GenBank/DDBJ whole genome shotgun (WGS) entry which is preliminary data.</text>
</comment>
<organism evidence="6 7">
    <name type="scientific">Fusarium redolens</name>
    <dbReference type="NCBI Taxonomy" id="48865"/>
    <lineage>
        <taxon>Eukaryota</taxon>
        <taxon>Fungi</taxon>
        <taxon>Dikarya</taxon>
        <taxon>Ascomycota</taxon>
        <taxon>Pezizomycotina</taxon>
        <taxon>Sordariomycetes</taxon>
        <taxon>Hypocreomycetidae</taxon>
        <taxon>Hypocreales</taxon>
        <taxon>Nectriaceae</taxon>
        <taxon>Fusarium</taxon>
        <taxon>Fusarium redolens species complex</taxon>
    </lineage>
</organism>
<keyword evidence="7" id="KW-1185">Reference proteome</keyword>
<dbReference type="InterPro" id="IPR016035">
    <property type="entry name" value="Acyl_Trfase/lysoPLipase"/>
</dbReference>
<feature type="domain" description="PNPLA" evidence="5">
    <location>
        <begin position="1"/>
        <end position="162"/>
    </location>
</feature>
<dbReference type="Gene3D" id="3.40.1090.10">
    <property type="entry name" value="Cytosolic phospholipase A2 catalytic domain"/>
    <property type="match status" value="1"/>
</dbReference>
<dbReference type="Proteomes" id="UP000720189">
    <property type="component" value="Unassembled WGS sequence"/>
</dbReference>
<dbReference type="GO" id="GO:0016042">
    <property type="term" value="P:lipid catabolic process"/>
    <property type="evidence" value="ECO:0007669"/>
    <property type="project" value="UniProtKB-KW"/>
</dbReference>
<dbReference type="GO" id="GO:0046486">
    <property type="term" value="P:glycerolipid metabolic process"/>
    <property type="evidence" value="ECO:0007669"/>
    <property type="project" value="UniProtKB-ARBA"/>
</dbReference>
<evidence type="ECO:0000256" key="3">
    <source>
        <dbReference type="ARBA" id="ARBA00023098"/>
    </source>
</evidence>
<evidence type="ECO:0000313" key="6">
    <source>
        <dbReference type="EMBL" id="KAH7208457.1"/>
    </source>
</evidence>
<proteinExistence type="predicted"/>
<sequence length="472" mass="52867">GICILTLAHKRLPITEAIQSFLQLSASVFKKQPFWRRAMNLLLHGSIYCNSAINRPLEQHYGTSTLSNYSPAVSRGAKLFVTAKGTPCRDYIITNFMAPGSNKAHNDYQHALPDKENGGIQVWEAARATSAAPVMFTPHSIPGVGTFQDGGLWQNNPLAVALSEARDLWPSANIPDVALSIGTGFHKGVESSTAGDAARLEDLDPRRTLSDGNELANTSDHVIINFLWKICFFASILRLLLSLMDSPAMDSDKCQRYITRHGLTEHQARERTFRVNVDFPVECPRMDDLNSMQDVRQEAIKQFSRNSDIQKIAELLISSLFFLELTERPCRHETYISFQGRILCDVSPGRQLQRLLSVLLDHRSVFEVCGRLFPLAEMSNDEAITMDFELHVNGTVTEFTTPFTVSLIQSQPSGKVSCPISRSPLDLKGVMTVQGWDCPFIERSVVAKKRRRGTDFPGVDDLRLRRSKKVRM</sequence>
<name>A0A9P9FWF1_FUSRE</name>
<dbReference type="GeneID" id="70230941"/>
<dbReference type="RefSeq" id="XP_046041360.1">
    <property type="nucleotide sequence ID" value="XM_046200987.1"/>
</dbReference>
<comment type="caution">
    <text evidence="4">Lacks conserved residue(s) required for the propagation of feature annotation.</text>
</comment>
<protein>
    <submittedName>
        <fullName evidence="6">Acyl transferase/acyl hydrolase/lysophospholipase</fullName>
    </submittedName>
</protein>
<reference evidence="6" key="1">
    <citation type="journal article" date="2021" name="Nat. Commun.">
        <title>Genetic determinants of endophytism in the Arabidopsis root mycobiome.</title>
        <authorList>
            <person name="Mesny F."/>
            <person name="Miyauchi S."/>
            <person name="Thiergart T."/>
            <person name="Pickel B."/>
            <person name="Atanasova L."/>
            <person name="Karlsson M."/>
            <person name="Huettel B."/>
            <person name="Barry K.W."/>
            <person name="Haridas S."/>
            <person name="Chen C."/>
            <person name="Bauer D."/>
            <person name="Andreopoulos W."/>
            <person name="Pangilinan J."/>
            <person name="LaButti K."/>
            <person name="Riley R."/>
            <person name="Lipzen A."/>
            <person name="Clum A."/>
            <person name="Drula E."/>
            <person name="Henrissat B."/>
            <person name="Kohler A."/>
            <person name="Grigoriev I.V."/>
            <person name="Martin F.M."/>
            <person name="Hacquard S."/>
        </authorList>
    </citation>
    <scope>NUCLEOTIDE SEQUENCE</scope>
    <source>
        <strain evidence="6">MPI-CAGE-AT-0023</strain>
    </source>
</reference>
<evidence type="ECO:0000313" key="7">
    <source>
        <dbReference type="Proteomes" id="UP000720189"/>
    </source>
</evidence>
<dbReference type="Pfam" id="PF01734">
    <property type="entry name" value="Patatin"/>
    <property type="match status" value="1"/>
</dbReference>